<dbReference type="InterPro" id="IPR014729">
    <property type="entry name" value="Rossmann-like_a/b/a_fold"/>
</dbReference>
<dbReference type="EMBL" id="SKFH01000006">
    <property type="protein sequence ID" value="TCZ73449.1"/>
    <property type="molecule type" value="Genomic_DNA"/>
</dbReference>
<dbReference type="InterPro" id="IPR002500">
    <property type="entry name" value="PAPS_reduct_dom"/>
</dbReference>
<dbReference type="SUPFAM" id="SSF52402">
    <property type="entry name" value="Adenine nucleotide alpha hydrolases-like"/>
    <property type="match status" value="1"/>
</dbReference>
<evidence type="ECO:0000259" key="1">
    <source>
        <dbReference type="Pfam" id="PF01507"/>
    </source>
</evidence>
<evidence type="ECO:0000313" key="2">
    <source>
        <dbReference type="EMBL" id="TCZ73449.1"/>
    </source>
</evidence>
<keyword evidence="3" id="KW-1185">Reference proteome</keyword>
<organism evidence="2 3">
    <name type="scientific">Flaviaesturariibacter aridisoli</name>
    <dbReference type="NCBI Taxonomy" id="2545761"/>
    <lineage>
        <taxon>Bacteria</taxon>
        <taxon>Pseudomonadati</taxon>
        <taxon>Bacteroidota</taxon>
        <taxon>Chitinophagia</taxon>
        <taxon>Chitinophagales</taxon>
        <taxon>Chitinophagaceae</taxon>
        <taxon>Flaviaestuariibacter</taxon>
    </lineage>
</organism>
<feature type="domain" description="Phosphoadenosine phosphosulphate reductase" evidence="1">
    <location>
        <begin position="33"/>
        <end position="100"/>
    </location>
</feature>
<dbReference type="OrthoDB" id="9794018at2"/>
<evidence type="ECO:0000313" key="3">
    <source>
        <dbReference type="Proteomes" id="UP000295164"/>
    </source>
</evidence>
<dbReference type="Proteomes" id="UP000295164">
    <property type="component" value="Unassembled WGS sequence"/>
</dbReference>
<name>A0A4R4E234_9BACT</name>
<dbReference type="Pfam" id="PF01507">
    <property type="entry name" value="PAPS_reduct"/>
    <property type="match status" value="1"/>
</dbReference>
<proteinExistence type="predicted"/>
<dbReference type="AlphaFoldDB" id="A0A4R4E234"/>
<sequence length="128" mass="14008">MRMVFLQELNDLFAGGDAASALRRVSELFPGRAVCSTSLGQEDGVLTDLIARNAPGIRIFTMDTGHNFPETIAFRDRMAPESGLELIVRSDAAGLDTVIAEIEAATLSERGARIDDKRFEPALEKRKK</sequence>
<gene>
    <name evidence="2" type="ORF">E0486_05675</name>
</gene>
<accession>A0A4R4E234</accession>
<reference evidence="2 3" key="1">
    <citation type="submission" date="2019-03" db="EMBL/GenBank/DDBJ databases">
        <authorList>
            <person name="Kim M.K.M."/>
        </authorList>
    </citation>
    <scope>NUCLEOTIDE SEQUENCE [LARGE SCALE GENOMIC DNA]</scope>
    <source>
        <strain evidence="2 3">17J68-15</strain>
    </source>
</reference>
<comment type="caution">
    <text evidence="2">The sequence shown here is derived from an EMBL/GenBank/DDBJ whole genome shotgun (WGS) entry which is preliminary data.</text>
</comment>
<dbReference type="Gene3D" id="3.40.50.620">
    <property type="entry name" value="HUPs"/>
    <property type="match status" value="1"/>
</dbReference>
<dbReference type="GO" id="GO:0003824">
    <property type="term" value="F:catalytic activity"/>
    <property type="evidence" value="ECO:0007669"/>
    <property type="project" value="InterPro"/>
</dbReference>
<protein>
    <recommendedName>
        <fullName evidence="1">Phosphoadenosine phosphosulphate reductase domain-containing protein</fullName>
    </recommendedName>
</protein>